<protein>
    <submittedName>
        <fullName evidence="7">Tetraspanin family</fullName>
    </submittedName>
</protein>
<feature type="transmembrane region" description="Helical" evidence="6">
    <location>
        <begin position="77"/>
        <end position="96"/>
    </location>
</feature>
<feature type="transmembrane region" description="Helical" evidence="6">
    <location>
        <begin position="44"/>
        <end position="71"/>
    </location>
</feature>
<dbReference type="OrthoDB" id="1892640at2759"/>
<reference evidence="7" key="1">
    <citation type="submission" date="2022-05" db="EMBL/GenBank/DDBJ databases">
        <title>The Musa troglodytarum L. genome provides insights into the mechanism of non-climacteric behaviour and enrichment of carotenoids.</title>
        <authorList>
            <person name="Wang J."/>
        </authorList>
    </citation>
    <scope>NUCLEOTIDE SEQUENCE</scope>
    <source>
        <tissue evidence="7">Leaf</tissue>
    </source>
</reference>
<evidence type="ECO:0000256" key="6">
    <source>
        <dbReference type="SAM" id="Phobius"/>
    </source>
</evidence>
<dbReference type="AlphaFoldDB" id="A0A9E7H0V6"/>
<evidence type="ECO:0000256" key="3">
    <source>
        <dbReference type="ARBA" id="ARBA00022692"/>
    </source>
</evidence>
<dbReference type="InterPro" id="IPR018499">
    <property type="entry name" value="Tetraspanin/Peripherin"/>
</dbReference>
<evidence type="ECO:0000256" key="4">
    <source>
        <dbReference type="ARBA" id="ARBA00022989"/>
    </source>
</evidence>
<comment type="subcellular location">
    <subcellularLocation>
        <location evidence="1">Membrane</location>
        <topology evidence="1">Multi-pass membrane protein</topology>
    </subcellularLocation>
</comment>
<keyword evidence="4 6" id="KW-1133">Transmembrane helix</keyword>
<keyword evidence="3 6" id="KW-0812">Transmembrane</keyword>
<dbReference type="EMBL" id="CP097510">
    <property type="protein sequence ID" value="URE24781.1"/>
    <property type="molecule type" value="Genomic_DNA"/>
</dbReference>
<proteinExistence type="inferred from homology"/>
<dbReference type="Proteomes" id="UP001055439">
    <property type="component" value="Chromosome 8"/>
</dbReference>
<organism evidence="7 8">
    <name type="scientific">Musa troglodytarum</name>
    <name type="common">fe'i banana</name>
    <dbReference type="NCBI Taxonomy" id="320322"/>
    <lineage>
        <taxon>Eukaryota</taxon>
        <taxon>Viridiplantae</taxon>
        <taxon>Streptophyta</taxon>
        <taxon>Embryophyta</taxon>
        <taxon>Tracheophyta</taxon>
        <taxon>Spermatophyta</taxon>
        <taxon>Magnoliopsida</taxon>
        <taxon>Liliopsida</taxon>
        <taxon>Zingiberales</taxon>
        <taxon>Musaceae</taxon>
        <taxon>Musa</taxon>
    </lineage>
</organism>
<comment type="similarity">
    <text evidence="2">Belongs to the tetraspanin (TM4SF) family.</text>
</comment>
<evidence type="ECO:0000256" key="2">
    <source>
        <dbReference type="ARBA" id="ARBA00006840"/>
    </source>
</evidence>
<name>A0A9E7H0V6_9LILI</name>
<evidence type="ECO:0000313" key="7">
    <source>
        <dbReference type="EMBL" id="URE24781.1"/>
    </source>
</evidence>
<evidence type="ECO:0000313" key="8">
    <source>
        <dbReference type="Proteomes" id="UP001055439"/>
    </source>
</evidence>
<evidence type="ECO:0000256" key="1">
    <source>
        <dbReference type="ARBA" id="ARBA00004141"/>
    </source>
</evidence>
<evidence type="ECO:0000256" key="5">
    <source>
        <dbReference type="ARBA" id="ARBA00023136"/>
    </source>
</evidence>
<keyword evidence="5 6" id="KW-0472">Membrane</keyword>
<dbReference type="GO" id="GO:0009734">
    <property type="term" value="P:auxin-activated signaling pathway"/>
    <property type="evidence" value="ECO:0007669"/>
    <property type="project" value="InterPro"/>
</dbReference>
<sequence>MVRISNSLVGFLNFLTLLISFPIIGAGLWFRLHAATECERFLQLPLLVLGGFLLVVSVLGLIGACCCVSFFMWLYLFVMFLLILAMIVFTIFAFVVTNKGVGEAVSGVGFKEYRLSDYSGWLQKRVENWETWRQIDGCLKDAQVCAGLEGLAGLQDSQFLAKNLSPLQVCISNQETCQSLMQSGCCKPPTFCGFQYKNATFWTVPTAGLKSTDADCKLWSNDQGKLCYDCGSCKAGVLATLKSKWKVVSIFNIALLVLLIIVYSIGCCALRNNRAKMHGGYYPYAR</sequence>
<keyword evidence="8" id="KW-1185">Reference proteome</keyword>
<feature type="transmembrane region" description="Helical" evidence="6">
    <location>
        <begin position="12"/>
        <end position="32"/>
    </location>
</feature>
<dbReference type="GO" id="GO:0016020">
    <property type="term" value="C:membrane"/>
    <property type="evidence" value="ECO:0007669"/>
    <property type="project" value="UniProtKB-SubCell"/>
</dbReference>
<dbReference type="PANTHER" id="PTHR32191">
    <property type="entry name" value="TETRASPANIN-8-RELATED"/>
    <property type="match status" value="1"/>
</dbReference>
<accession>A0A9E7H0V6</accession>
<dbReference type="Pfam" id="PF00335">
    <property type="entry name" value="Tetraspanin"/>
    <property type="match status" value="1"/>
</dbReference>
<gene>
    <name evidence="7" type="ORF">MUK42_06948</name>
</gene>
<dbReference type="InterPro" id="IPR044991">
    <property type="entry name" value="TET_plant"/>
</dbReference>
<feature type="transmembrane region" description="Helical" evidence="6">
    <location>
        <begin position="247"/>
        <end position="266"/>
    </location>
</feature>